<dbReference type="SUPFAM" id="SSF51206">
    <property type="entry name" value="cAMP-binding domain-like"/>
    <property type="match status" value="1"/>
</dbReference>
<dbReference type="Pfam" id="PF00069">
    <property type="entry name" value="Pkinase"/>
    <property type="match status" value="1"/>
</dbReference>
<dbReference type="EMBL" id="LGRX02035594">
    <property type="protein sequence ID" value="KAK3233949.1"/>
    <property type="molecule type" value="Genomic_DNA"/>
</dbReference>
<dbReference type="PROSITE" id="PS00108">
    <property type="entry name" value="PROTEIN_KINASE_ST"/>
    <property type="match status" value="1"/>
</dbReference>
<comment type="caution">
    <text evidence="11">The sequence shown here is derived from an EMBL/GenBank/DDBJ whole genome shotgun (WGS) entry which is preliminary data.</text>
</comment>
<feature type="region of interest" description="Disordered" evidence="8">
    <location>
        <begin position="1"/>
        <end position="40"/>
    </location>
</feature>
<dbReference type="Pfam" id="PF00027">
    <property type="entry name" value="cNMP_binding"/>
    <property type="match status" value="1"/>
</dbReference>
<dbReference type="GO" id="GO:0005524">
    <property type="term" value="F:ATP binding"/>
    <property type="evidence" value="ECO:0007669"/>
    <property type="project" value="UniProtKB-KW"/>
</dbReference>
<dbReference type="GO" id="GO:0005952">
    <property type="term" value="C:cAMP-dependent protein kinase complex"/>
    <property type="evidence" value="ECO:0007669"/>
    <property type="project" value="TreeGrafter"/>
</dbReference>
<evidence type="ECO:0000256" key="1">
    <source>
        <dbReference type="ARBA" id="ARBA00022527"/>
    </source>
</evidence>
<evidence type="ECO:0000259" key="9">
    <source>
        <dbReference type="PROSITE" id="PS50011"/>
    </source>
</evidence>
<keyword evidence="7" id="KW-0142">cGMP-binding</keyword>
<dbReference type="InterPro" id="IPR014710">
    <property type="entry name" value="RmlC-like_jellyroll"/>
</dbReference>
<dbReference type="GO" id="GO:0030553">
    <property type="term" value="F:cGMP binding"/>
    <property type="evidence" value="ECO:0007669"/>
    <property type="project" value="UniProtKB-KW"/>
</dbReference>
<keyword evidence="1" id="KW-0723">Serine/threonine-protein kinase</keyword>
<reference evidence="11 12" key="1">
    <citation type="journal article" date="2015" name="Genome Biol. Evol.">
        <title>Comparative Genomics of a Bacterivorous Green Alga Reveals Evolutionary Causalities and Consequences of Phago-Mixotrophic Mode of Nutrition.</title>
        <authorList>
            <person name="Burns J.A."/>
            <person name="Paasch A."/>
            <person name="Narechania A."/>
            <person name="Kim E."/>
        </authorList>
    </citation>
    <scope>NUCLEOTIDE SEQUENCE [LARGE SCALE GENOMIC DNA]</scope>
    <source>
        <strain evidence="11 12">PLY_AMNH</strain>
    </source>
</reference>
<dbReference type="InterPro" id="IPR000595">
    <property type="entry name" value="cNMP-bd_dom"/>
</dbReference>
<dbReference type="InterPro" id="IPR011009">
    <property type="entry name" value="Kinase-like_dom_sf"/>
</dbReference>
<dbReference type="GO" id="GO:0004691">
    <property type="term" value="F:cAMP-dependent protein kinase activity"/>
    <property type="evidence" value="ECO:0007669"/>
    <property type="project" value="TreeGrafter"/>
</dbReference>
<evidence type="ECO:0000256" key="2">
    <source>
        <dbReference type="ARBA" id="ARBA00022535"/>
    </source>
</evidence>
<feature type="domain" description="Cyclic nucleotide-binding" evidence="10">
    <location>
        <begin position="63"/>
        <end position="170"/>
    </location>
</feature>
<keyword evidence="3" id="KW-0808">Transferase</keyword>
<dbReference type="PANTHER" id="PTHR24353">
    <property type="entry name" value="CYCLIC NUCLEOTIDE-DEPENDENT PROTEIN KINASE"/>
    <property type="match status" value="1"/>
</dbReference>
<evidence type="ECO:0000256" key="5">
    <source>
        <dbReference type="ARBA" id="ARBA00022777"/>
    </source>
</evidence>
<dbReference type="SUPFAM" id="SSF56112">
    <property type="entry name" value="Protein kinase-like (PK-like)"/>
    <property type="match status" value="1"/>
</dbReference>
<gene>
    <name evidence="11" type="ORF">CYMTET_55783</name>
</gene>
<evidence type="ECO:0000256" key="8">
    <source>
        <dbReference type="SAM" id="MobiDB-lite"/>
    </source>
</evidence>
<dbReference type="PROSITE" id="PS50011">
    <property type="entry name" value="PROTEIN_KINASE_DOM"/>
    <property type="match status" value="1"/>
</dbReference>
<keyword evidence="6" id="KW-0067">ATP-binding</keyword>
<sequence>MGSWSKLAELGKSPERSAGEFANPFVTESPLREEEKGPVSPTLTRRNSGWWWRTRDLVKAMPLFKHLTPEQRTALCDAMWRSGVQKVAQGDVILQSQQPTTVLYIVGNGEVKASRGRGHNYEESRFLAGDIFGDAAFLGTCGEADAKYVASSENVNLLLCTREIFQEAVGDLSCLQPKKLSVSPGSSKGSKSPKSANAFSRLQNWFRHPDKGGGKAGMDAAGSPRSLDNLDTMEVPSTVNCLMDLTLDDKIGEGMSCNVFRGTVVCSSTPCAVKVMKNATLKRENLEQMAKKESDLITKVLQQQPVCPFITYVHGVFEDKWAMYIVMELADSNLEQLVLAQPGALDASRIQRYASHVVMGLEHLHDRGVLYRDLKPANLLLCSNDTLKLTDFGLSKRLSWGRSKGDYERAMTACGTSSYAAPEVLDNKGGSFPADCWSLGILIFYMFVGYTPFANQSGLGDDGGHTIFNIMNNRRCEFPSCIPSTARDLVDGLLVHDESKRLTLAQAILIGRLFINSMEILPIEIVP</sequence>
<dbReference type="SMART" id="SM00220">
    <property type="entry name" value="S_TKc"/>
    <property type="match status" value="1"/>
</dbReference>
<keyword evidence="4" id="KW-0547">Nucleotide-binding</keyword>
<accession>A0AAE0EN13</accession>
<protein>
    <recommendedName>
        <fullName evidence="13">cGMP-dependent protein kinase</fullName>
    </recommendedName>
</protein>
<feature type="domain" description="Protein kinase" evidence="9">
    <location>
        <begin position="245"/>
        <end position="515"/>
    </location>
</feature>
<organism evidence="11 12">
    <name type="scientific">Cymbomonas tetramitiformis</name>
    <dbReference type="NCBI Taxonomy" id="36881"/>
    <lineage>
        <taxon>Eukaryota</taxon>
        <taxon>Viridiplantae</taxon>
        <taxon>Chlorophyta</taxon>
        <taxon>Pyramimonadophyceae</taxon>
        <taxon>Pyramimonadales</taxon>
        <taxon>Pyramimonadaceae</taxon>
        <taxon>Cymbomonas</taxon>
    </lineage>
</organism>
<keyword evidence="5" id="KW-0418">Kinase</keyword>
<evidence type="ECO:0000313" key="12">
    <source>
        <dbReference type="Proteomes" id="UP001190700"/>
    </source>
</evidence>
<evidence type="ECO:0000256" key="6">
    <source>
        <dbReference type="ARBA" id="ARBA00022840"/>
    </source>
</evidence>
<keyword evidence="12" id="KW-1185">Reference proteome</keyword>
<dbReference type="PROSITE" id="PS50042">
    <property type="entry name" value="CNMP_BINDING_3"/>
    <property type="match status" value="1"/>
</dbReference>
<evidence type="ECO:0008006" key="13">
    <source>
        <dbReference type="Google" id="ProtNLM"/>
    </source>
</evidence>
<evidence type="ECO:0000256" key="7">
    <source>
        <dbReference type="ARBA" id="ARBA00022992"/>
    </source>
</evidence>
<evidence type="ECO:0000256" key="3">
    <source>
        <dbReference type="ARBA" id="ARBA00022679"/>
    </source>
</evidence>
<proteinExistence type="predicted"/>
<dbReference type="Gene3D" id="1.10.510.10">
    <property type="entry name" value="Transferase(Phosphotransferase) domain 1"/>
    <property type="match status" value="1"/>
</dbReference>
<evidence type="ECO:0000259" key="10">
    <source>
        <dbReference type="PROSITE" id="PS50042"/>
    </source>
</evidence>
<dbReference type="AlphaFoldDB" id="A0AAE0EN13"/>
<dbReference type="Gene3D" id="2.60.120.10">
    <property type="entry name" value="Jelly Rolls"/>
    <property type="match status" value="1"/>
</dbReference>
<keyword evidence="2" id="KW-0140">cGMP</keyword>
<dbReference type="InterPro" id="IPR008271">
    <property type="entry name" value="Ser/Thr_kinase_AS"/>
</dbReference>
<dbReference type="InterPro" id="IPR000719">
    <property type="entry name" value="Prot_kinase_dom"/>
</dbReference>
<dbReference type="PANTHER" id="PTHR24353:SF143">
    <property type="entry name" value="PROTEIN KINASE DOMAIN-CONTAINING PROTEIN"/>
    <property type="match status" value="1"/>
</dbReference>
<evidence type="ECO:0000256" key="4">
    <source>
        <dbReference type="ARBA" id="ARBA00022741"/>
    </source>
</evidence>
<dbReference type="CDD" id="cd00038">
    <property type="entry name" value="CAP_ED"/>
    <property type="match status" value="1"/>
</dbReference>
<evidence type="ECO:0000313" key="11">
    <source>
        <dbReference type="EMBL" id="KAK3233949.1"/>
    </source>
</evidence>
<name>A0AAE0EN13_9CHLO</name>
<dbReference type="InterPro" id="IPR018490">
    <property type="entry name" value="cNMP-bd_dom_sf"/>
</dbReference>
<dbReference type="Proteomes" id="UP001190700">
    <property type="component" value="Unassembled WGS sequence"/>
</dbReference>
<dbReference type="SMART" id="SM00100">
    <property type="entry name" value="cNMP"/>
    <property type="match status" value="1"/>
</dbReference>